<evidence type="ECO:0008006" key="4">
    <source>
        <dbReference type="Google" id="ProtNLM"/>
    </source>
</evidence>
<feature type="signal peptide" evidence="1">
    <location>
        <begin position="1"/>
        <end position="25"/>
    </location>
</feature>
<comment type="caution">
    <text evidence="2">The sequence shown here is derived from an EMBL/GenBank/DDBJ whole genome shotgun (WGS) entry which is preliminary data.</text>
</comment>
<evidence type="ECO:0000313" key="2">
    <source>
        <dbReference type="EMBL" id="KAL3092500.1"/>
    </source>
</evidence>
<sequence length="86" mass="9375">MKSFINFPFVFCVLLLIGCVDKCVGGVAALPPKYLGIENHDKCLTDEPIGSSRRLCLPAQKKSECPDETLKALNDLEEGQHPPTCA</sequence>
<protein>
    <recommendedName>
        <fullName evidence="4">Lipoprotein</fullName>
    </recommendedName>
</protein>
<dbReference type="Proteomes" id="UP001620645">
    <property type="component" value="Unassembled WGS sequence"/>
</dbReference>
<evidence type="ECO:0000313" key="3">
    <source>
        <dbReference type="Proteomes" id="UP001620645"/>
    </source>
</evidence>
<proteinExistence type="predicted"/>
<keyword evidence="1" id="KW-0732">Signal</keyword>
<evidence type="ECO:0000256" key="1">
    <source>
        <dbReference type="SAM" id="SignalP"/>
    </source>
</evidence>
<dbReference type="PROSITE" id="PS51257">
    <property type="entry name" value="PROKAR_LIPOPROTEIN"/>
    <property type="match status" value="1"/>
</dbReference>
<keyword evidence="3" id="KW-1185">Reference proteome</keyword>
<organism evidence="2 3">
    <name type="scientific">Heterodera schachtii</name>
    <name type="common">Sugarbeet cyst nematode worm</name>
    <name type="synonym">Tylenchus schachtii</name>
    <dbReference type="NCBI Taxonomy" id="97005"/>
    <lineage>
        <taxon>Eukaryota</taxon>
        <taxon>Metazoa</taxon>
        <taxon>Ecdysozoa</taxon>
        <taxon>Nematoda</taxon>
        <taxon>Chromadorea</taxon>
        <taxon>Rhabditida</taxon>
        <taxon>Tylenchina</taxon>
        <taxon>Tylenchomorpha</taxon>
        <taxon>Tylenchoidea</taxon>
        <taxon>Heteroderidae</taxon>
        <taxon>Heteroderinae</taxon>
        <taxon>Heterodera</taxon>
    </lineage>
</organism>
<feature type="chain" id="PRO_5044771629" description="Lipoprotein" evidence="1">
    <location>
        <begin position="26"/>
        <end position="86"/>
    </location>
</feature>
<reference evidence="2 3" key="1">
    <citation type="submission" date="2024-10" db="EMBL/GenBank/DDBJ databases">
        <authorList>
            <person name="Kim D."/>
        </authorList>
    </citation>
    <scope>NUCLEOTIDE SEQUENCE [LARGE SCALE GENOMIC DNA]</scope>
    <source>
        <strain evidence="2">Taebaek</strain>
    </source>
</reference>
<accession>A0ABD2JPL8</accession>
<gene>
    <name evidence="2" type="ORF">niasHS_007709</name>
</gene>
<dbReference type="AlphaFoldDB" id="A0ABD2JPL8"/>
<name>A0ABD2JPL8_HETSC</name>
<dbReference type="EMBL" id="JBICCN010000118">
    <property type="protein sequence ID" value="KAL3092500.1"/>
    <property type="molecule type" value="Genomic_DNA"/>
</dbReference>